<reference evidence="1" key="1">
    <citation type="journal article" date="2014" name="Front. Microbiol.">
        <title>High frequency of phylogenetically diverse reductive dehalogenase-homologous genes in deep subseafloor sedimentary metagenomes.</title>
        <authorList>
            <person name="Kawai M."/>
            <person name="Futagami T."/>
            <person name="Toyoda A."/>
            <person name="Takaki Y."/>
            <person name="Nishi S."/>
            <person name="Hori S."/>
            <person name="Arai W."/>
            <person name="Tsubouchi T."/>
            <person name="Morono Y."/>
            <person name="Uchiyama I."/>
            <person name="Ito T."/>
            <person name="Fujiyama A."/>
            <person name="Inagaki F."/>
            <person name="Takami H."/>
        </authorList>
    </citation>
    <scope>NUCLEOTIDE SEQUENCE</scope>
    <source>
        <strain evidence="1">Expedition CK06-06</strain>
    </source>
</reference>
<protein>
    <submittedName>
        <fullName evidence="1">Uncharacterized protein</fullName>
    </submittedName>
</protein>
<dbReference type="EMBL" id="BARW01002011">
    <property type="protein sequence ID" value="GAI66419.1"/>
    <property type="molecule type" value="Genomic_DNA"/>
</dbReference>
<gene>
    <name evidence="1" type="ORF">S12H4_05907</name>
</gene>
<organism evidence="1">
    <name type="scientific">marine sediment metagenome</name>
    <dbReference type="NCBI Taxonomy" id="412755"/>
    <lineage>
        <taxon>unclassified sequences</taxon>
        <taxon>metagenomes</taxon>
        <taxon>ecological metagenomes</taxon>
    </lineage>
</organism>
<feature type="non-terminal residue" evidence="1">
    <location>
        <position position="1"/>
    </location>
</feature>
<name>X1SF50_9ZZZZ</name>
<sequence>TSYEDADIDANEIALSADGTKIKIGDDLTATGAGGVVLTISGKTSMEINPYPAP</sequence>
<proteinExistence type="predicted"/>
<accession>X1SF50</accession>
<evidence type="ECO:0000313" key="1">
    <source>
        <dbReference type="EMBL" id="GAI66419.1"/>
    </source>
</evidence>
<dbReference type="AlphaFoldDB" id="X1SF50"/>
<comment type="caution">
    <text evidence="1">The sequence shown here is derived from an EMBL/GenBank/DDBJ whole genome shotgun (WGS) entry which is preliminary data.</text>
</comment>